<dbReference type="PANTHER" id="PTHR37544:SF1">
    <property type="entry name" value="PHOSPHORIBOSYLAMINOIMIDAZOLE-SUCCINOCARBOXAMIDE SYNTHASE"/>
    <property type="match status" value="1"/>
</dbReference>
<keyword evidence="2" id="KW-1185">Reference proteome</keyword>
<proteinExistence type="predicted"/>
<sequence length="944" mass="102089">MLGFLDDKLPFPDGTSSHFAHQRFTYDMNTGPEAEIRAIVDGISVDVRCQTAELSRWQNTPEPERPHINITISTPDCELGFSAESSSVVSSPLDMVARYWTGYCGNRTWQPESFRIGVTVMELDKDYFPYEPSLTPDTTITGQVSNRTVQRSTQLICTPSYNVVELDTISRARTVQNLTVAGTSSPKTLENVNMGDMIGFMGQKGSMPARLPDWARYPDVCGHGGFRFSEYCAKGMSIDLDQRLVLALLLYDRLPASELSSPNLFNSDLLGSITEQFFHQYIIQLVSEALTEPTSVTTRGTSRALSDRLLFQSLGTHLITASLAVAVTSAAVMIMITPRSGILPRAPNTIVGVAVNLAQGGEILKRPRSAAATTAISVHVREGVKHQKRMSRARTPSSRSKEPWLWPPLCKDHCPGPGSTGKPPVEIRTLMRSGVIFAILSLIALLEVSLTKSRNSNGLAEIVPGDTIFNYVWSFGPAIVSQGLSDYHTSVDFVARTRQPLKNMSKPNGASYASTVGMDLVDRSLPSSVIAAIKTKSFAPLCTTAAGLLAASLTVISASLFTTRSTQLSSNNQLRQLDSFTQHLATPYNCSDWGYIAGPLILTKNMSYSAFTYEDLVLPRLTLEQPFAGNGTLGTSPSSSTFFNVTAKVPVLRARLVCQFYEASMVRPYIPAGMSLVEVTIGGVDHNSSCWVSSANFVKGLGGMSELTVGLAAIGGRPSTLDMDATTMGEGCAADYIFAWGTMSTTSPQRTSMVAYGCNETVEAVEAAVHLVGLELRIDTSNPPLVDSDTVHTTTIRPHRTISRSIQGQAEEDIYMSSIPNIVPAGPPTVDQFFRLMTGPDSLLSTPLAVLADPNQKERVADAIRRQHGIIRAQGLGADYRRPFESVGTVKLDLNSPNLVYTGTEWAAAATGPALINATVTDPQGRTRLVQDAGVWGGRRGQKG</sequence>
<dbReference type="EMBL" id="MU854399">
    <property type="protein sequence ID" value="KAK4039487.1"/>
    <property type="molecule type" value="Genomic_DNA"/>
</dbReference>
<protein>
    <submittedName>
        <fullName evidence="1">Uncharacterized protein</fullName>
    </submittedName>
</protein>
<organism evidence="1 2">
    <name type="scientific">Parachaetomium inaequale</name>
    <dbReference type="NCBI Taxonomy" id="2588326"/>
    <lineage>
        <taxon>Eukaryota</taxon>
        <taxon>Fungi</taxon>
        <taxon>Dikarya</taxon>
        <taxon>Ascomycota</taxon>
        <taxon>Pezizomycotina</taxon>
        <taxon>Sordariomycetes</taxon>
        <taxon>Sordariomycetidae</taxon>
        <taxon>Sordariales</taxon>
        <taxon>Chaetomiaceae</taxon>
        <taxon>Parachaetomium</taxon>
    </lineage>
</organism>
<gene>
    <name evidence="1" type="ORF">C8A01DRAFT_47053</name>
</gene>
<accession>A0AAN6SR38</accession>
<comment type="caution">
    <text evidence="1">The sequence shown here is derived from an EMBL/GenBank/DDBJ whole genome shotgun (WGS) entry which is preliminary data.</text>
</comment>
<reference evidence="2" key="1">
    <citation type="journal article" date="2023" name="Mol. Phylogenet. Evol.">
        <title>Genome-scale phylogeny and comparative genomics of the fungal order Sordariales.</title>
        <authorList>
            <person name="Hensen N."/>
            <person name="Bonometti L."/>
            <person name="Westerberg I."/>
            <person name="Brannstrom I.O."/>
            <person name="Guillou S."/>
            <person name="Cros-Aarteil S."/>
            <person name="Calhoun S."/>
            <person name="Haridas S."/>
            <person name="Kuo A."/>
            <person name="Mondo S."/>
            <person name="Pangilinan J."/>
            <person name="Riley R."/>
            <person name="LaButti K."/>
            <person name="Andreopoulos B."/>
            <person name="Lipzen A."/>
            <person name="Chen C."/>
            <person name="Yan M."/>
            <person name="Daum C."/>
            <person name="Ng V."/>
            <person name="Clum A."/>
            <person name="Steindorff A."/>
            <person name="Ohm R.A."/>
            <person name="Martin F."/>
            <person name="Silar P."/>
            <person name="Natvig D.O."/>
            <person name="Lalanne C."/>
            <person name="Gautier V."/>
            <person name="Ament-Velasquez S.L."/>
            <person name="Kruys A."/>
            <person name="Hutchinson M.I."/>
            <person name="Powell A.J."/>
            <person name="Barry K."/>
            <person name="Miller A.N."/>
            <person name="Grigoriev I.V."/>
            <person name="Debuchy R."/>
            <person name="Gladieux P."/>
            <person name="Hiltunen Thoren M."/>
            <person name="Johannesson H."/>
        </authorList>
    </citation>
    <scope>NUCLEOTIDE SEQUENCE [LARGE SCALE GENOMIC DNA]</scope>
    <source>
        <strain evidence="2">CBS 284.82</strain>
    </source>
</reference>
<dbReference type="AlphaFoldDB" id="A0AAN6SR38"/>
<dbReference type="Pfam" id="PF11915">
    <property type="entry name" value="DUF3433"/>
    <property type="match status" value="1"/>
</dbReference>
<evidence type="ECO:0000313" key="1">
    <source>
        <dbReference type="EMBL" id="KAK4039487.1"/>
    </source>
</evidence>
<dbReference type="PANTHER" id="PTHR37544">
    <property type="entry name" value="SPRAY-RELATED"/>
    <property type="match status" value="1"/>
</dbReference>
<dbReference type="Proteomes" id="UP001303115">
    <property type="component" value="Unassembled WGS sequence"/>
</dbReference>
<name>A0AAN6SR38_9PEZI</name>
<dbReference type="InterPro" id="IPR021840">
    <property type="entry name" value="DUF3433"/>
</dbReference>
<evidence type="ECO:0000313" key="2">
    <source>
        <dbReference type="Proteomes" id="UP001303115"/>
    </source>
</evidence>